<dbReference type="RefSeq" id="WP_066357591.1">
    <property type="nucleotide sequence ID" value="NZ_JADBFD010000007.1"/>
</dbReference>
<gene>
    <name evidence="2" type="ORF">IIE05_06715</name>
</gene>
<accession>A0ABR9NTS2</accession>
<sequence length="271" mass="29797">MVKPHHIANLKKHVTPLTTSDGYKVDVWELTVPASAGLSSWAAHFRQHYCSDTEIDTLRAGTGLSRAEYLTGLVFPDKSVAPGPGIRAGDFAEILVSDYVEYLLGYWVPREKYADKASRDESVKGVDILGFHLTSPPALSPADTLLAFEVKAQLSGDKYSGRLQTAIDDSSKDYLRRAMTLNATKRRLLKAGQHDKALVVQRFQNLSDYPFVYRSGAAAVLSDSAYDETLIQNSTKAVGHQNAGSLELIVIRGKELMKLVHALYERAADEA</sequence>
<dbReference type="InterPro" id="IPR014976">
    <property type="entry name" value="AbpA_HamA_C"/>
</dbReference>
<evidence type="ECO:0000259" key="1">
    <source>
        <dbReference type="Pfam" id="PF08878"/>
    </source>
</evidence>
<comment type="caution">
    <text evidence="2">The sequence shown here is derived from an EMBL/GenBank/DDBJ whole genome shotgun (WGS) entry which is preliminary data.</text>
</comment>
<protein>
    <submittedName>
        <fullName evidence="2">Virulence associated protein</fullName>
    </submittedName>
</protein>
<dbReference type="Proteomes" id="UP000618926">
    <property type="component" value="Unassembled WGS sequence"/>
</dbReference>
<evidence type="ECO:0000313" key="2">
    <source>
        <dbReference type="EMBL" id="MBE2887657.1"/>
    </source>
</evidence>
<name>A0ABR9NTS2_9BACT</name>
<dbReference type="EMBL" id="JADBFD010000007">
    <property type="protein sequence ID" value="MBE2887657.1"/>
    <property type="molecule type" value="Genomic_DNA"/>
</dbReference>
<reference evidence="2 3" key="1">
    <citation type="submission" date="2020-10" db="EMBL/GenBank/DDBJ databases">
        <title>Investigation of anaerobic biodegradation of phenanthrene by a sulfate-dependent Geobacter anodireducens strain PheS2.</title>
        <authorList>
            <person name="Zhang Z."/>
        </authorList>
    </citation>
    <scope>NUCLEOTIDE SEQUENCE [LARGE SCALE GENOMIC DNA]</scope>
    <source>
        <strain evidence="2 3">PheS2</strain>
    </source>
</reference>
<organism evidence="2 3">
    <name type="scientific">Geobacter anodireducens</name>
    <dbReference type="NCBI Taxonomy" id="1340425"/>
    <lineage>
        <taxon>Bacteria</taxon>
        <taxon>Pseudomonadati</taxon>
        <taxon>Thermodesulfobacteriota</taxon>
        <taxon>Desulfuromonadia</taxon>
        <taxon>Geobacterales</taxon>
        <taxon>Geobacteraceae</taxon>
        <taxon>Geobacter</taxon>
    </lineage>
</organism>
<evidence type="ECO:0000313" key="3">
    <source>
        <dbReference type="Proteomes" id="UP000618926"/>
    </source>
</evidence>
<feature type="domain" description="Anti-bacteriophage protein A/HamA C-terminal" evidence="1">
    <location>
        <begin position="13"/>
        <end position="267"/>
    </location>
</feature>
<dbReference type="Pfam" id="PF08878">
    <property type="entry name" value="HamA"/>
    <property type="match status" value="1"/>
</dbReference>
<keyword evidence="3" id="KW-1185">Reference proteome</keyword>
<proteinExistence type="predicted"/>